<sequence>MHISRRHLSEEAGVLQKVTAPKHDRLLLGRVRETHSCISHEQFVISLVGPPAAKNPPICQFR</sequence>
<protein>
    <submittedName>
        <fullName evidence="1">Uncharacterized protein</fullName>
    </submittedName>
</protein>
<accession>A0A553R428</accession>
<organism evidence="1 2">
    <name type="scientific">Danionella cerebrum</name>
    <dbReference type="NCBI Taxonomy" id="2873325"/>
    <lineage>
        <taxon>Eukaryota</taxon>
        <taxon>Metazoa</taxon>
        <taxon>Chordata</taxon>
        <taxon>Craniata</taxon>
        <taxon>Vertebrata</taxon>
        <taxon>Euteleostomi</taxon>
        <taxon>Actinopterygii</taxon>
        <taxon>Neopterygii</taxon>
        <taxon>Teleostei</taxon>
        <taxon>Ostariophysi</taxon>
        <taxon>Cypriniformes</taxon>
        <taxon>Danionidae</taxon>
        <taxon>Danioninae</taxon>
        <taxon>Danionella</taxon>
    </lineage>
</organism>
<dbReference type="AlphaFoldDB" id="A0A553R428"/>
<dbReference type="EMBL" id="SRMA01025248">
    <property type="protein sequence ID" value="TRY96938.1"/>
    <property type="molecule type" value="Genomic_DNA"/>
</dbReference>
<keyword evidence="2" id="KW-1185">Reference proteome</keyword>
<proteinExistence type="predicted"/>
<evidence type="ECO:0000313" key="1">
    <source>
        <dbReference type="EMBL" id="TRY96938.1"/>
    </source>
</evidence>
<evidence type="ECO:0000313" key="2">
    <source>
        <dbReference type="Proteomes" id="UP000316079"/>
    </source>
</evidence>
<comment type="caution">
    <text evidence="1">The sequence shown here is derived from an EMBL/GenBank/DDBJ whole genome shotgun (WGS) entry which is preliminary data.</text>
</comment>
<name>A0A553R428_9TELE</name>
<gene>
    <name evidence="1" type="ORF">DNTS_014284</name>
</gene>
<reference evidence="1 2" key="1">
    <citation type="journal article" date="2019" name="Sci. Data">
        <title>Hybrid genome assembly and annotation of Danionella translucida.</title>
        <authorList>
            <person name="Kadobianskyi M."/>
            <person name="Schulze L."/>
            <person name="Schuelke M."/>
            <person name="Judkewitz B."/>
        </authorList>
    </citation>
    <scope>NUCLEOTIDE SEQUENCE [LARGE SCALE GENOMIC DNA]</scope>
    <source>
        <strain evidence="1 2">Bolton</strain>
    </source>
</reference>
<dbReference type="Proteomes" id="UP000316079">
    <property type="component" value="Unassembled WGS sequence"/>
</dbReference>